<dbReference type="InterPro" id="IPR009057">
    <property type="entry name" value="Homeodomain-like_sf"/>
</dbReference>
<reference evidence="6" key="1">
    <citation type="journal article" date="2020" name="Fungal Divers.">
        <title>Resolving the Mortierellaceae phylogeny through synthesis of multi-gene phylogenetics and phylogenomics.</title>
        <authorList>
            <person name="Vandepol N."/>
            <person name="Liber J."/>
            <person name="Desiro A."/>
            <person name="Na H."/>
            <person name="Kennedy M."/>
            <person name="Barry K."/>
            <person name="Grigoriev I.V."/>
            <person name="Miller A.N."/>
            <person name="O'Donnell K."/>
            <person name="Stajich J.E."/>
            <person name="Bonito G."/>
        </authorList>
    </citation>
    <scope>NUCLEOTIDE SEQUENCE</scope>
    <source>
        <strain evidence="6">MES-2147</strain>
    </source>
</reference>
<dbReference type="GO" id="GO:0003677">
    <property type="term" value="F:DNA binding"/>
    <property type="evidence" value="ECO:0007669"/>
    <property type="project" value="UniProtKB-KW"/>
</dbReference>
<dbReference type="OrthoDB" id="2443471at2759"/>
<comment type="caution">
    <text evidence="6">The sequence shown here is derived from an EMBL/GenBank/DDBJ whole genome shotgun (WGS) entry which is preliminary data.</text>
</comment>
<dbReference type="AlphaFoldDB" id="A0A9P6MJT1"/>
<comment type="subcellular location">
    <subcellularLocation>
        <location evidence="1">Nucleus</location>
    </subcellularLocation>
</comment>
<dbReference type="InterPro" id="IPR004875">
    <property type="entry name" value="DDE_SF_endonuclease_dom"/>
</dbReference>
<dbReference type="InterPro" id="IPR050863">
    <property type="entry name" value="CenT-Element_Derived"/>
</dbReference>
<dbReference type="EMBL" id="JAAAHW010000220">
    <property type="protein sequence ID" value="KAG0004990.1"/>
    <property type="molecule type" value="Genomic_DNA"/>
</dbReference>
<dbReference type="InterPro" id="IPR007889">
    <property type="entry name" value="HTH_Psq"/>
</dbReference>
<evidence type="ECO:0000259" key="5">
    <source>
        <dbReference type="PROSITE" id="PS51253"/>
    </source>
</evidence>
<protein>
    <recommendedName>
        <fullName evidence="5">HTH CENPB-type domain-containing protein</fullName>
    </recommendedName>
</protein>
<organism evidence="6 7">
    <name type="scientific">Modicella reniformis</name>
    <dbReference type="NCBI Taxonomy" id="1440133"/>
    <lineage>
        <taxon>Eukaryota</taxon>
        <taxon>Fungi</taxon>
        <taxon>Fungi incertae sedis</taxon>
        <taxon>Mucoromycota</taxon>
        <taxon>Mortierellomycotina</taxon>
        <taxon>Mortierellomycetes</taxon>
        <taxon>Mortierellales</taxon>
        <taxon>Mortierellaceae</taxon>
        <taxon>Modicella</taxon>
    </lineage>
</organism>
<feature type="compositionally biased region" description="Polar residues" evidence="4">
    <location>
        <begin position="11"/>
        <end position="20"/>
    </location>
</feature>
<evidence type="ECO:0000313" key="7">
    <source>
        <dbReference type="Proteomes" id="UP000749646"/>
    </source>
</evidence>
<name>A0A9P6MJT1_9FUNG</name>
<feature type="compositionally biased region" description="Basic and acidic residues" evidence="4">
    <location>
        <begin position="1"/>
        <end position="10"/>
    </location>
</feature>
<accession>A0A9P6MJT1</accession>
<dbReference type="Pfam" id="PF04218">
    <property type="entry name" value="CENP-B_N"/>
    <property type="match status" value="1"/>
</dbReference>
<dbReference type="Proteomes" id="UP000749646">
    <property type="component" value="Unassembled WGS sequence"/>
</dbReference>
<feature type="domain" description="HTH CENPB-type" evidence="5">
    <location>
        <begin position="110"/>
        <end position="187"/>
    </location>
</feature>
<dbReference type="Gene3D" id="1.10.10.60">
    <property type="entry name" value="Homeodomain-like"/>
    <property type="match status" value="2"/>
</dbReference>
<keyword evidence="2" id="KW-0238">DNA-binding</keyword>
<dbReference type="PANTHER" id="PTHR19303">
    <property type="entry name" value="TRANSPOSON"/>
    <property type="match status" value="1"/>
</dbReference>
<feature type="region of interest" description="Disordered" evidence="4">
    <location>
        <begin position="1"/>
        <end position="48"/>
    </location>
</feature>
<dbReference type="InterPro" id="IPR006600">
    <property type="entry name" value="HTH_CenpB_DNA-bd_dom"/>
</dbReference>
<evidence type="ECO:0000256" key="4">
    <source>
        <dbReference type="SAM" id="MobiDB-lite"/>
    </source>
</evidence>
<evidence type="ECO:0000256" key="2">
    <source>
        <dbReference type="ARBA" id="ARBA00023125"/>
    </source>
</evidence>
<evidence type="ECO:0000256" key="1">
    <source>
        <dbReference type="ARBA" id="ARBA00004123"/>
    </source>
</evidence>
<evidence type="ECO:0000313" key="6">
    <source>
        <dbReference type="EMBL" id="KAG0004990.1"/>
    </source>
</evidence>
<dbReference type="SUPFAM" id="SSF46689">
    <property type="entry name" value="Homeodomain-like"/>
    <property type="match status" value="2"/>
</dbReference>
<dbReference type="PROSITE" id="PS51253">
    <property type="entry name" value="HTH_CENPB"/>
    <property type="match status" value="1"/>
</dbReference>
<keyword evidence="3" id="KW-0539">Nucleus</keyword>
<dbReference type="Pfam" id="PF03184">
    <property type="entry name" value="DDE_1"/>
    <property type="match status" value="1"/>
</dbReference>
<evidence type="ECO:0000256" key="3">
    <source>
        <dbReference type="ARBA" id="ARBA00023242"/>
    </source>
</evidence>
<dbReference type="PANTHER" id="PTHR19303:SF73">
    <property type="entry name" value="PROTEIN PDC2"/>
    <property type="match status" value="1"/>
</dbReference>
<keyword evidence="7" id="KW-1185">Reference proteome</keyword>
<sequence>MVNSNEKQEDLSVTNETLAPTTRKRSREVGELQIGENTDNQAKAKRPRRPLQLRKRLEIIAYWKENKDKSMKEISKEFNVPRSTLYGIINDRNNLQLLTESLLYTGLTLERCSRVKTRLHILEGLLETWRLVLESRDVSVSDKKITAQAFEIHRMLSDLLMHPLPPCKFSSGWLKRFKSRHSSLPAIQGAEIRHRQRIFVIEGFEEMEVDESADDFTTSTIERWLTEFDRALNNRRILLLVDQATWNLFRTLGRSMNILIVKVPVELDSSLPMAVELTKEFKRRYYYRLLLRQYERPGTQAQEPSLKGQLGLIPRAWREVQGYKIQRSFKSFLESMREQQQCPYTFTPFTMSPTLDYIAERLSSLSMAGPDDDGHESRLSRAVTDMYPGASGIVLPYYLNQDSDTGPSSFLRVKVNEISHHRHFETSFKSSSSSQVRYHQTSEISLLFL</sequence>
<gene>
    <name evidence="6" type="ORF">BGZ65_012230</name>
</gene>
<proteinExistence type="predicted"/>
<dbReference type="Pfam" id="PF03221">
    <property type="entry name" value="HTH_Tnp_Tc5"/>
    <property type="match status" value="1"/>
</dbReference>
<dbReference type="GO" id="GO:0005634">
    <property type="term" value="C:nucleus"/>
    <property type="evidence" value="ECO:0007669"/>
    <property type="project" value="UniProtKB-SubCell"/>
</dbReference>